<dbReference type="SMART" id="SM00432">
    <property type="entry name" value="MADS"/>
    <property type="match status" value="1"/>
</dbReference>
<keyword evidence="3" id="KW-0238">DNA-binding</keyword>
<dbReference type="GO" id="GO:0000978">
    <property type="term" value="F:RNA polymerase II cis-regulatory region sequence-specific DNA binding"/>
    <property type="evidence" value="ECO:0007669"/>
    <property type="project" value="TreeGrafter"/>
</dbReference>
<dbReference type="Gramene" id="AET1Gv20735400.1">
    <property type="protein sequence ID" value="AET1Gv20735400.1"/>
    <property type="gene ID" value="AET1Gv20735400"/>
</dbReference>
<dbReference type="PROSITE" id="PS50066">
    <property type="entry name" value="MADS_BOX_2"/>
    <property type="match status" value="1"/>
</dbReference>
<dbReference type="GO" id="GO:0005634">
    <property type="term" value="C:nucleus"/>
    <property type="evidence" value="ECO:0007669"/>
    <property type="project" value="UniProtKB-SubCell"/>
</dbReference>
<dbReference type="AlphaFoldDB" id="A0A452ZES1"/>
<keyword evidence="5" id="KW-0539">Nucleus</keyword>
<evidence type="ECO:0000313" key="8">
    <source>
        <dbReference type="Proteomes" id="UP000015105"/>
    </source>
</evidence>
<reference evidence="7" key="5">
    <citation type="journal article" date="2021" name="G3 (Bethesda)">
        <title>Aegilops tauschii genome assembly Aet v5.0 features greater sequence contiguity and improved annotation.</title>
        <authorList>
            <person name="Wang L."/>
            <person name="Zhu T."/>
            <person name="Rodriguez J.C."/>
            <person name="Deal K.R."/>
            <person name="Dubcovsky J."/>
            <person name="McGuire P.E."/>
            <person name="Lux T."/>
            <person name="Spannagl M."/>
            <person name="Mayer K.F.X."/>
            <person name="Baldrich P."/>
            <person name="Meyers B.C."/>
            <person name="Huo N."/>
            <person name="Gu Y.Q."/>
            <person name="Zhou H."/>
            <person name="Devos K.M."/>
            <person name="Bennetzen J.L."/>
            <person name="Unver T."/>
            <person name="Budak H."/>
            <person name="Gulick P.J."/>
            <person name="Galiba G."/>
            <person name="Kalapos B."/>
            <person name="Nelson D.R."/>
            <person name="Li P."/>
            <person name="You F.M."/>
            <person name="Luo M.C."/>
            <person name="Dvorak J."/>
        </authorList>
    </citation>
    <scope>NUCLEOTIDE SEQUENCE [LARGE SCALE GENOMIC DNA]</scope>
    <source>
        <strain evidence="7">cv. AL8/78</strain>
    </source>
</reference>
<reference evidence="7" key="3">
    <citation type="journal article" date="2017" name="Nature">
        <title>Genome sequence of the progenitor of the wheat D genome Aegilops tauschii.</title>
        <authorList>
            <person name="Luo M.C."/>
            <person name="Gu Y.Q."/>
            <person name="Puiu D."/>
            <person name="Wang H."/>
            <person name="Twardziok S.O."/>
            <person name="Deal K.R."/>
            <person name="Huo N."/>
            <person name="Zhu T."/>
            <person name="Wang L."/>
            <person name="Wang Y."/>
            <person name="McGuire P.E."/>
            <person name="Liu S."/>
            <person name="Long H."/>
            <person name="Ramasamy R.K."/>
            <person name="Rodriguez J.C."/>
            <person name="Van S.L."/>
            <person name="Yuan L."/>
            <person name="Wang Z."/>
            <person name="Xia Z."/>
            <person name="Xiao L."/>
            <person name="Anderson O.D."/>
            <person name="Ouyang S."/>
            <person name="Liang Y."/>
            <person name="Zimin A.V."/>
            <person name="Pertea G."/>
            <person name="Qi P."/>
            <person name="Bennetzen J.L."/>
            <person name="Dai X."/>
            <person name="Dawson M.W."/>
            <person name="Muller H.G."/>
            <person name="Kugler K."/>
            <person name="Rivarola-Duarte L."/>
            <person name="Spannagl M."/>
            <person name="Mayer K.F.X."/>
            <person name="Lu F.H."/>
            <person name="Bevan M.W."/>
            <person name="Leroy P."/>
            <person name="Li P."/>
            <person name="You F.M."/>
            <person name="Sun Q."/>
            <person name="Liu Z."/>
            <person name="Lyons E."/>
            <person name="Wicker T."/>
            <person name="Salzberg S.L."/>
            <person name="Devos K.M."/>
            <person name="Dvorak J."/>
        </authorList>
    </citation>
    <scope>NUCLEOTIDE SEQUENCE [LARGE SCALE GENOMIC DNA]</scope>
    <source>
        <strain evidence="7">cv. AL8/78</strain>
    </source>
</reference>
<dbReference type="STRING" id="200361.A0A452ZES1"/>
<dbReference type="Proteomes" id="UP000015105">
    <property type="component" value="Chromosome 1D"/>
</dbReference>
<dbReference type="InterPro" id="IPR036879">
    <property type="entry name" value="TF_MADSbox_sf"/>
</dbReference>
<reference evidence="8" key="2">
    <citation type="journal article" date="2017" name="Nat. Plants">
        <title>The Aegilops tauschii genome reveals multiple impacts of transposons.</title>
        <authorList>
            <person name="Zhao G."/>
            <person name="Zou C."/>
            <person name="Li K."/>
            <person name="Wang K."/>
            <person name="Li T."/>
            <person name="Gao L."/>
            <person name="Zhang X."/>
            <person name="Wang H."/>
            <person name="Yang Z."/>
            <person name="Liu X."/>
            <person name="Jiang W."/>
            <person name="Mao L."/>
            <person name="Kong X."/>
            <person name="Jiao Y."/>
            <person name="Jia J."/>
        </authorList>
    </citation>
    <scope>NUCLEOTIDE SEQUENCE [LARGE SCALE GENOMIC DNA]</scope>
    <source>
        <strain evidence="8">cv. AL8/78</strain>
    </source>
</reference>
<protein>
    <recommendedName>
        <fullName evidence="6">MADS-box domain-containing protein</fullName>
    </recommendedName>
</protein>
<keyword evidence="4" id="KW-0804">Transcription</keyword>
<evidence type="ECO:0000256" key="2">
    <source>
        <dbReference type="ARBA" id="ARBA00023015"/>
    </source>
</evidence>
<evidence type="ECO:0000256" key="3">
    <source>
        <dbReference type="ARBA" id="ARBA00023125"/>
    </source>
</evidence>
<dbReference type="FunFam" id="3.40.1810.10:FF:000006">
    <property type="entry name" value="Agamous-like MADS-box protein AGL62"/>
    <property type="match status" value="1"/>
</dbReference>
<evidence type="ECO:0000259" key="6">
    <source>
        <dbReference type="PROSITE" id="PS50066"/>
    </source>
</evidence>
<reference evidence="8" key="1">
    <citation type="journal article" date="2014" name="Science">
        <title>Ancient hybridizations among the ancestral genomes of bread wheat.</title>
        <authorList>
            <consortium name="International Wheat Genome Sequencing Consortium,"/>
            <person name="Marcussen T."/>
            <person name="Sandve S.R."/>
            <person name="Heier L."/>
            <person name="Spannagl M."/>
            <person name="Pfeifer M."/>
            <person name="Jakobsen K.S."/>
            <person name="Wulff B.B."/>
            <person name="Steuernagel B."/>
            <person name="Mayer K.F."/>
            <person name="Olsen O.A."/>
        </authorList>
    </citation>
    <scope>NUCLEOTIDE SEQUENCE [LARGE SCALE GENOMIC DNA]</scope>
    <source>
        <strain evidence="8">cv. AL8/78</strain>
    </source>
</reference>
<dbReference type="InterPro" id="IPR033896">
    <property type="entry name" value="MEF2-like_N"/>
</dbReference>
<sequence length="368" mass="38705">GAKVLGWVAMGRKKIVIRRIENKAARDICFSKRRQGLFRKANELAVMCGAEVAAVVYSRAGKAYSFGHPSAEDIVDRFLRPAEQAGAAGAGMGAAVDPDRLAELQQKYNKLGADLDAVEQQKERWGEAIAKGRAEGSQAAAWLDAVADQRDMGDADMLACMATLREAQVTVAALVNQVLQNGRRDKEAALAALPPQLLAGVGGFELGGTGQMMAVMPTPGFAVGGGFELGGTSANGGMEELMTAIQMVTVMPTPGFDPWFELGGTSANGGMEDLMTEIAGGDGFELGGTSVNGGTEHSPFQQQQMMMAMPHLPGLASGYGFELGGTSADRGMYEMIKHQMMMMMMMAMPPPPGSAAGTEIIQQQTMSG</sequence>
<evidence type="ECO:0000256" key="5">
    <source>
        <dbReference type="ARBA" id="ARBA00023242"/>
    </source>
</evidence>
<dbReference type="Gene3D" id="3.40.1810.10">
    <property type="entry name" value="Transcription factor, MADS-box"/>
    <property type="match status" value="1"/>
</dbReference>
<evidence type="ECO:0000256" key="4">
    <source>
        <dbReference type="ARBA" id="ARBA00023163"/>
    </source>
</evidence>
<dbReference type="PANTHER" id="PTHR11945">
    <property type="entry name" value="MADS BOX PROTEIN"/>
    <property type="match status" value="1"/>
</dbReference>
<proteinExistence type="predicted"/>
<dbReference type="PRINTS" id="PR00404">
    <property type="entry name" value="MADSDOMAIN"/>
</dbReference>
<evidence type="ECO:0000313" key="7">
    <source>
        <dbReference type="EnsemblPlants" id="AET1Gv20735400.1"/>
    </source>
</evidence>
<dbReference type="SUPFAM" id="SSF55455">
    <property type="entry name" value="SRF-like"/>
    <property type="match status" value="1"/>
</dbReference>
<name>A0A452ZES1_AEGTS</name>
<keyword evidence="8" id="KW-1185">Reference proteome</keyword>
<dbReference type="EnsemblPlants" id="AET1Gv20735400.1">
    <property type="protein sequence ID" value="AET1Gv20735400.1"/>
    <property type="gene ID" value="AET1Gv20735400"/>
</dbReference>
<dbReference type="PANTHER" id="PTHR11945:SF629">
    <property type="entry name" value="OS02G0164450 PROTEIN"/>
    <property type="match status" value="1"/>
</dbReference>
<dbReference type="GO" id="GO:0000981">
    <property type="term" value="F:DNA-binding transcription factor activity, RNA polymerase II-specific"/>
    <property type="evidence" value="ECO:0007669"/>
    <property type="project" value="TreeGrafter"/>
</dbReference>
<evidence type="ECO:0000256" key="1">
    <source>
        <dbReference type="ARBA" id="ARBA00004123"/>
    </source>
</evidence>
<reference evidence="7" key="4">
    <citation type="submission" date="2019-03" db="UniProtKB">
        <authorList>
            <consortium name="EnsemblPlants"/>
        </authorList>
    </citation>
    <scope>IDENTIFICATION</scope>
</reference>
<accession>A0A452ZES1</accession>
<comment type="subcellular location">
    <subcellularLocation>
        <location evidence="1">Nucleus</location>
    </subcellularLocation>
</comment>
<keyword evidence="2" id="KW-0805">Transcription regulation</keyword>
<dbReference type="GO" id="GO:0046983">
    <property type="term" value="F:protein dimerization activity"/>
    <property type="evidence" value="ECO:0007669"/>
    <property type="project" value="InterPro"/>
</dbReference>
<feature type="domain" description="MADS-box" evidence="6">
    <location>
        <begin position="10"/>
        <end position="70"/>
    </location>
</feature>
<organism evidence="7 8">
    <name type="scientific">Aegilops tauschii subsp. strangulata</name>
    <name type="common">Goatgrass</name>
    <dbReference type="NCBI Taxonomy" id="200361"/>
    <lineage>
        <taxon>Eukaryota</taxon>
        <taxon>Viridiplantae</taxon>
        <taxon>Streptophyta</taxon>
        <taxon>Embryophyta</taxon>
        <taxon>Tracheophyta</taxon>
        <taxon>Spermatophyta</taxon>
        <taxon>Magnoliopsida</taxon>
        <taxon>Liliopsida</taxon>
        <taxon>Poales</taxon>
        <taxon>Poaceae</taxon>
        <taxon>BOP clade</taxon>
        <taxon>Pooideae</taxon>
        <taxon>Triticodae</taxon>
        <taxon>Triticeae</taxon>
        <taxon>Triticinae</taxon>
        <taxon>Aegilops</taxon>
    </lineage>
</organism>
<dbReference type="Pfam" id="PF00319">
    <property type="entry name" value="SRF-TF"/>
    <property type="match status" value="1"/>
</dbReference>
<dbReference type="GO" id="GO:0045944">
    <property type="term" value="P:positive regulation of transcription by RNA polymerase II"/>
    <property type="evidence" value="ECO:0007669"/>
    <property type="project" value="InterPro"/>
</dbReference>
<dbReference type="InterPro" id="IPR002100">
    <property type="entry name" value="TF_MADSbox"/>
</dbReference>
<dbReference type="CDD" id="cd00265">
    <property type="entry name" value="MADS_MEF2_like"/>
    <property type="match status" value="1"/>
</dbReference>